<name>A0A8H9FUD0_9MICO</name>
<evidence type="ECO:0000256" key="2">
    <source>
        <dbReference type="ARBA" id="ARBA00004954"/>
    </source>
</evidence>
<comment type="pathway">
    <text evidence="1 10">Purine metabolism; IMP biosynthesis via de novo pathway; IMP from 5-formamido-1-(5-phospho-D-ribosyl)imidazole-4-carboxamide: step 1/1.</text>
</comment>
<dbReference type="UniPathway" id="UPA00074">
    <property type="reaction ID" value="UER00133"/>
</dbReference>
<comment type="similarity">
    <text evidence="3 10">Belongs to the PurH family.</text>
</comment>
<dbReference type="AlphaFoldDB" id="A0A8H9FUD0"/>
<dbReference type="InterPro" id="IPR024051">
    <property type="entry name" value="AICAR_Tfase_dup_dom_sf"/>
</dbReference>
<keyword evidence="7 10" id="KW-0511">Multifunctional enzyme</keyword>
<dbReference type="Gene3D" id="3.40.140.20">
    <property type="match status" value="2"/>
</dbReference>
<dbReference type="Pfam" id="PF02142">
    <property type="entry name" value="MGS"/>
    <property type="match status" value="1"/>
</dbReference>
<dbReference type="InterPro" id="IPR011607">
    <property type="entry name" value="MGS-like_dom"/>
</dbReference>
<evidence type="ECO:0000256" key="5">
    <source>
        <dbReference type="ARBA" id="ARBA00022755"/>
    </source>
</evidence>
<evidence type="ECO:0000256" key="4">
    <source>
        <dbReference type="ARBA" id="ARBA00022679"/>
    </source>
</evidence>
<sequence>MAVSVTPPGPTQDRRPIRRALVSVFDKTGLEDLARGLHDAGVSIVSTGGSAALIEGLGIPVTEVADLTGFPECLEGRVKTLHPMVHAGILADTRKPDHVSQLGELGVEPFDLVVVNLYPFADTVASGAAADDVVENIDIGGPSMVRAAAKNHPSVAVVVDPTAYDAVLEAARGEGFTFEERKALAAKAFVHTATYDVHVASWMGNAYVDTSDGSGFPAWAGATWTKTAVLRYGENPHQAAALYANGFAPQPGLAQAKQLHGKEMSYNNYVDADAAVRAAHDHGDQPTVAIIKHANPCGIAVGTDVADAHRRAHACDPVSAFGGIIATNRPVTADMARTVADIFTEVVVAPSFDDDALEILTAKKNIRLLEAPAPSRAGAEIRPISGGLLMQHRDAVDAVVRDESGEVVGGDDAASWRLVAGDAADEATLADLQFAWRSVRAVKSNAILLASDGASVGIGMGQVNRVDSCHLAVSRANAGGLERAAGAVAASDAFFPFADGLQVLLDAGVRAVVAPGGSMRDAEVVEAAQAAGVTMYFTGTRHFAH</sequence>
<dbReference type="HAMAP" id="MF_00139">
    <property type="entry name" value="PurH"/>
    <property type="match status" value="1"/>
</dbReference>
<evidence type="ECO:0000256" key="10">
    <source>
        <dbReference type="HAMAP-Rule" id="MF_00139"/>
    </source>
</evidence>
<accession>A0A8H9FUD0</accession>
<evidence type="ECO:0000256" key="9">
    <source>
        <dbReference type="ARBA" id="ARBA00050687"/>
    </source>
</evidence>
<dbReference type="PIRSF" id="PIRSF000414">
    <property type="entry name" value="AICARFT_IMPCHas"/>
    <property type="match status" value="1"/>
</dbReference>
<evidence type="ECO:0000256" key="3">
    <source>
        <dbReference type="ARBA" id="ARBA00007667"/>
    </source>
</evidence>
<evidence type="ECO:0000256" key="1">
    <source>
        <dbReference type="ARBA" id="ARBA00004844"/>
    </source>
</evidence>
<dbReference type="NCBIfam" id="TIGR00355">
    <property type="entry name" value="purH"/>
    <property type="match status" value="1"/>
</dbReference>
<dbReference type="SMART" id="SM00851">
    <property type="entry name" value="MGS"/>
    <property type="match status" value="1"/>
</dbReference>
<gene>
    <name evidence="10 12" type="primary">purH</name>
    <name evidence="12" type="ORF">GCM10011314_23720</name>
</gene>
<dbReference type="Pfam" id="PF01808">
    <property type="entry name" value="AICARFT_IMPCHas"/>
    <property type="match status" value="1"/>
</dbReference>
<evidence type="ECO:0000313" key="12">
    <source>
        <dbReference type="EMBL" id="GGB83340.1"/>
    </source>
</evidence>
<evidence type="ECO:0000256" key="7">
    <source>
        <dbReference type="ARBA" id="ARBA00023268"/>
    </source>
</evidence>
<dbReference type="EMBL" id="BMEA01000002">
    <property type="protein sequence ID" value="GGB83340.1"/>
    <property type="molecule type" value="Genomic_DNA"/>
</dbReference>
<dbReference type="CDD" id="cd01421">
    <property type="entry name" value="IMPCH"/>
    <property type="match status" value="1"/>
</dbReference>
<comment type="catalytic activity">
    <reaction evidence="8 10">
        <text>(6R)-10-formyltetrahydrofolate + 5-amino-1-(5-phospho-beta-D-ribosyl)imidazole-4-carboxamide = 5-formamido-1-(5-phospho-D-ribosyl)imidazole-4-carboxamide + (6S)-5,6,7,8-tetrahydrofolate</text>
        <dbReference type="Rhea" id="RHEA:22192"/>
        <dbReference type="ChEBI" id="CHEBI:57453"/>
        <dbReference type="ChEBI" id="CHEBI:58467"/>
        <dbReference type="ChEBI" id="CHEBI:58475"/>
        <dbReference type="ChEBI" id="CHEBI:195366"/>
        <dbReference type="EC" id="2.1.2.3"/>
    </reaction>
</comment>
<dbReference type="FunFam" id="3.40.140.20:FF:000002">
    <property type="entry name" value="Bifunctional purine biosynthesis protein PurH"/>
    <property type="match status" value="1"/>
</dbReference>
<proteinExistence type="inferred from homology"/>
<dbReference type="PROSITE" id="PS51855">
    <property type="entry name" value="MGS"/>
    <property type="match status" value="1"/>
</dbReference>
<dbReference type="EC" id="2.1.2.3" evidence="10"/>
<reference evidence="12" key="2">
    <citation type="submission" date="2020-09" db="EMBL/GenBank/DDBJ databases">
        <authorList>
            <person name="Sun Q."/>
            <person name="Zhou Y."/>
        </authorList>
    </citation>
    <scope>NUCLEOTIDE SEQUENCE</scope>
    <source>
        <strain evidence="12">CGMCC 1.10749</strain>
    </source>
</reference>
<evidence type="ECO:0000259" key="11">
    <source>
        <dbReference type="PROSITE" id="PS51855"/>
    </source>
</evidence>
<feature type="domain" description="MGS-like" evidence="11">
    <location>
        <begin position="7"/>
        <end position="159"/>
    </location>
</feature>
<evidence type="ECO:0000256" key="8">
    <source>
        <dbReference type="ARBA" id="ARBA00050488"/>
    </source>
</evidence>
<dbReference type="SUPFAM" id="SSF52335">
    <property type="entry name" value="Methylglyoxal synthase-like"/>
    <property type="match status" value="1"/>
</dbReference>
<dbReference type="SUPFAM" id="SSF53927">
    <property type="entry name" value="Cytidine deaminase-like"/>
    <property type="match status" value="1"/>
</dbReference>
<reference evidence="12" key="1">
    <citation type="journal article" date="2014" name="Int. J. Syst. Evol. Microbiol.">
        <title>Complete genome sequence of Corynebacterium casei LMG S-19264T (=DSM 44701T), isolated from a smear-ripened cheese.</title>
        <authorList>
            <consortium name="US DOE Joint Genome Institute (JGI-PGF)"/>
            <person name="Walter F."/>
            <person name="Albersmeier A."/>
            <person name="Kalinowski J."/>
            <person name="Ruckert C."/>
        </authorList>
    </citation>
    <scope>NUCLEOTIDE SEQUENCE</scope>
    <source>
        <strain evidence="12">CGMCC 1.10749</strain>
    </source>
</reference>
<dbReference type="GO" id="GO:0004643">
    <property type="term" value="F:phosphoribosylaminoimidazolecarboxamide formyltransferase activity"/>
    <property type="evidence" value="ECO:0007669"/>
    <property type="project" value="UniProtKB-UniRule"/>
</dbReference>
<keyword evidence="6 10" id="KW-0378">Hydrolase</keyword>
<keyword evidence="4 10" id="KW-0808">Transferase</keyword>
<dbReference type="Proteomes" id="UP000628079">
    <property type="component" value="Unassembled WGS sequence"/>
</dbReference>
<dbReference type="RefSeq" id="WP_035946794.1">
    <property type="nucleotide sequence ID" value="NZ_BMEA01000002.1"/>
</dbReference>
<comment type="domain">
    <text evidence="10">The IMP cyclohydrolase activity resides in the N-terminal region.</text>
</comment>
<dbReference type="PANTHER" id="PTHR11692:SF0">
    <property type="entry name" value="BIFUNCTIONAL PURINE BIOSYNTHESIS PROTEIN ATIC"/>
    <property type="match status" value="1"/>
</dbReference>
<dbReference type="GO" id="GO:0005829">
    <property type="term" value="C:cytosol"/>
    <property type="evidence" value="ECO:0007669"/>
    <property type="project" value="TreeGrafter"/>
</dbReference>
<protein>
    <recommendedName>
        <fullName evidence="10">Bifunctional purine biosynthesis protein PurH</fullName>
    </recommendedName>
    <domain>
        <recommendedName>
            <fullName evidence="10">Phosphoribosylaminoimidazolecarboxamide formyltransferase</fullName>
            <ecNumber evidence="10">2.1.2.3</ecNumber>
        </recommendedName>
        <alternativeName>
            <fullName evidence="10">AICAR transformylase</fullName>
        </alternativeName>
    </domain>
    <domain>
        <recommendedName>
            <fullName evidence="10">IMP cyclohydrolase</fullName>
            <ecNumber evidence="10">3.5.4.10</ecNumber>
        </recommendedName>
        <alternativeName>
            <fullName evidence="10">ATIC</fullName>
        </alternativeName>
        <alternativeName>
            <fullName evidence="10">IMP synthase</fullName>
        </alternativeName>
        <alternativeName>
            <fullName evidence="10">Inosinicase</fullName>
        </alternativeName>
    </domain>
</protein>
<comment type="catalytic activity">
    <reaction evidence="9 10">
        <text>IMP + H2O = 5-formamido-1-(5-phospho-D-ribosyl)imidazole-4-carboxamide</text>
        <dbReference type="Rhea" id="RHEA:18445"/>
        <dbReference type="ChEBI" id="CHEBI:15377"/>
        <dbReference type="ChEBI" id="CHEBI:58053"/>
        <dbReference type="ChEBI" id="CHEBI:58467"/>
        <dbReference type="EC" id="3.5.4.10"/>
    </reaction>
</comment>
<evidence type="ECO:0000313" key="13">
    <source>
        <dbReference type="Proteomes" id="UP000628079"/>
    </source>
</evidence>
<dbReference type="FunFam" id="3.40.140.20:FF:000001">
    <property type="entry name" value="Bifunctional purine biosynthesis protein PurH"/>
    <property type="match status" value="1"/>
</dbReference>
<keyword evidence="5 10" id="KW-0658">Purine biosynthesis</keyword>
<dbReference type="PANTHER" id="PTHR11692">
    <property type="entry name" value="BIFUNCTIONAL PURINE BIOSYNTHESIS PROTEIN PURH"/>
    <property type="match status" value="1"/>
</dbReference>
<dbReference type="EC" id="3.5.4.10" evidence="10"/>
<dbReference type="InterPro" id="IPR002695">
    <property type="entry name" value="PurH-like"/>
</dbReference>
<dbReference type="InterPro" id="IPR016193">
    <property type="entry name" value="Cytidine_deaminase-like"/>
</dbReference>
<dbReference type="GO" id="GO:0003937">
    <property type="term" value="F:IMP cyclohydrolase activity"/>
    <property type="evidence" value="ECO:0007669"/>
    <property type="project" value="UniProtKB-UniRule"/>
</dbReference>
<dbReference type="Gene3D" id="3.40.50.1380">
    <property type="entry name" value="Methylglyoxal synthase-like domain"/>
    <property type="match status" value="1"/>
</dbReference>
<dbReference type="GO" id="GO:0006189">
    <property type="term" value="P:'de novo' IMP biosynthetic process"/>
    <property type="evidence" value="ECO:0007669"/>
    <property type="project" value="UniProtKB-UniRule"/>
</dbReference>
<dbReference type="SMART" id="SM00798">
    <property type="entry name" value="AICARFT_IMPCHas"/>
    <property type="match status" value="1"/>
</dbReference>
<dbReference type="NCBIfam" id="NF002049">
    <property type="entry name" value="PRK00881.1"/>
    <property type="match status" value="1"/>
</dbReference>
<comment type="pathway">
    <text evidence="2 10">Purine metabolism; IMP biosynthesis via de novo pathway; 5-formamido-1-(5-phospho-D-ribosyl)imidazole-4-carboxamide from 5-amino-1-(5-phospho-D-ribosyl)imidazole-4-carboxamide (10-formyl THF route): step 1/1.</text>
</comment>
<evidence type="ECO:0000256" key="6">
    <source>
        <dbReference type="ARBA" id="ARBA00022801"/>
    </source>
</evidence>
<organism evidence="12 13">
    <name type="scientific">Knoellia flava</name>
    <dbReference type="NCBI Taxonomy" id="913969"/>
    <lineage>
        <taxon>Bacteria</taxon>
        <taxon>Bacillati</taxon>
        <taxon>Actinomycetota</taxon>
        <taxon>Actinomycetes</taxon>
        <taxon>Micrococcales</taxon>
        <taxon>Intrasporangiaceae</taxon>
        <taxon>Knoellia</taxon>
    </lineage>
</organism>
<dbReference type="FunFam" id="3.40.50.1380:FF:000001">
    <property type="entry name" value="Bifunctional purine biosynthesis protein PurH"/>
    <property type="match status" value="1"/>
</dbReference>
<comment type="caution">
    <text evidence="12">The sequence shown here is derived from an EMBL/GenBank/DDBJ whole genome shotgun (WGS) entry which is preliminary data.</text>
</comment>
<dbReference type="InterPro" id="IPR036914">
    <property type="entry name" value="MGS-like_dom_sf"/>
</dbReference>